<accession>A0ABQ0CLY4</accession>
<comment type="pathway">
    <text evidence="2">Carotenoid biosynthesis; beta-carotene biosynthesis.</text>
</comment>
<protein>
    <recommendedName>
        <fullName evidence="7">Bifunctional lycopene cyclase/phytoene synthase</fullName>
        <ecNumber evidence="6">5.5.1.19</ecNumber>
    </recommendedName>
</protein>
<comment type="pathway">
    <text evidence="3">Carotenoid biosynthesis; phytoene biosynthesis; all-trans-phytoene from geranylgeranyl diphosphate: step 1/1.</text>
</comment>
<feature type="domain" description="Amine oxidase" evidence="20">
    <location>
        <begin position="598"/>
        <end position="879"/>
    </location>
</feature>
<comment type="similarity">
    <text evidence="5">In the C-terminal section; belongs to the phytoene/squalene synthase family.</text>
</comment>
<comment type="caution">
    <text evidence="21">The sequence shown here is derived from an EMBL/GenBank/DDBJ whole genome shotgun (WGS) entry which is preliminary data.</text>
</comment>
<evidence type="ECO:0000256" key="7">
    <source>
        <dbReference type="ARBA" id="ARBA00018909"/>
    </source>
</evidence>
<sequence>MGFEYALVHLKYTIPPAVVLTYFYRGISTRLDSYRVAFLVSIAVISTIPWDSYLIRQQIWTYPPHVIVGPKLFDIPAEELFFFVIQAYNTSILYLFLSKTVTHAAYLLPAQRSKSNDGTDDGTDDGTHEAVLKHGIFAAMAAVISFGAWMVAHGGQGTYLGLILVWAGPFALLLWGLSGYMIQRLPLSTTLLPIVLPTLYLWIVDTMALRRGTWVITSGTKLGIYIWRGLEVEEAIFFLATNTLVVFGLVAFDHAVAVLDANPLIFPRIATPSPALLIRALVLRGAQYDHGRIYAIRDATERLRRKSRSFHFASAFFSGRTRIDLMLLYSFCRVADDLVDDAKTSKQAFEYVAKLREHLDAVYGNRKEMSKAPVSKEDVASFPENTRSALLHLPAYLPSAPLYRLLDGFETDLGFNHGTEWPIRDEGHLSEYAACVAGTVAELCIELILHNTVTPTSRKTHRHLVTCGRRMGIALQYVNVARDISVDAAMNRVYLPTTWLTQQKLSPDDVLADPTSAAVLGLREKLLDEADGIYRDNRDAIEALPSEVRGPMRVAVESYMEIGRVLRRGEGEGEGECRARAGRATVPVVQRVRVGAGIGGVSTAARLARAGFAVTVFEKNEFTGGRCSLLHHDGYRFDQGPSLLLLPRLFAETFRDLDTSLEAEDVHLVKCEPNYTVHFHDGSNFELSTDLARMKGQVERYEGADGFERYFAFLAESHRHYELSVRHVLHRNFTSLLSMLRPSFLRHVLALHPFESMYARVARYFRTERLRRVFTFASMYMGMSPFEAPGTYSLLQYTELAEGIWYPKGGFHKVIEALVNVGVRLGATYRMKTPVAQVTLDEDSKRATGVLLESGERVAADVVVVNADLVYATKKLFPPSRRAERLDGRKASCSSISFYWALDRQVPALHAHNIFLANEYRESFDAIFARQDMPDEPSFYLNVPSRVDATAAPAGTDALVVLVPVGHFQHRSNDATTGQDQRDWTGMVSRAREYVLATVEARTGTSLRKCIRHEMVNTPATWRERFNLDKGAILGLSHSFFNVLSFRPRTKHADYEACYFVGSSTHPGAGMPICLAGSKLTADQVLEELGMRKPWERQRENDKGNDKGKENDDADMDVEHDPGRGLRQWGSGTLLFWAMALMGMLMWMDAGGRVGVGWGGVRSGWVGG</sequence>
<keyword evidence="22" id="KW-1185">Reference proteome</keyword>
<evidence type="ECO:0000256" key="17">
    <source>
        <dbReference type="RuleBase" id="RU362075"/>
    </source>
</evidence>
<dbReference type="SFLD" id="SFLDS00005">
    <property type="entry name" value="Isoprenoid_Synthase_Type_I"/>
    <property type="match status" value="1"/>
</dbReference>
<dbReference type="InterPro" id="IPR008949">
    <property type="entry name" value="Isoprenoid_synthase_dom_sf"/>
</dbReference>
<reference evidence="22" key="1">
    <citation type="submission" date="2024-06" db="EMBL/GenBank/DDBJ databases">
        <title>Draft Genome Sequences of Epichloe bromicola Strains Isolated from Elymus ciliaris.</title>
        <authorList>
            <consortium name="Epichloe bromicola genome sequencing consortium"/>
            <person name="Miura A."/>
            <person name="Imano S."/>
            <person name="Ashida A."/>
            <person name="Sato I."/>
            <person name="Chiba S."/>
            <person name="Tanaka A."/>
            <person name="Camagna M."/>
            <person name="Takemoto D."/>
        </authorList>
    </citation>
    <scope>NUCLEOTIDE SEQUENCE [LARGE SCALE GENOMIC DNA]</scope>
    <source>
        <strain evidence="22">DP</strain>
    </source>
</reference>
<dbReference type="CDD" id="cd00683">
    <property type="entry name" value="Trans_IPPS_HH"/>
    <property type="match status" value="1"/>
</dbReference>
<keyword evidence="13" id="KW-0413">Isomerase</keyword>
<keyword evidence="10 19" id="KW-1133">Transmembrane helix</keyword>
<dbReference type="SUPFAM" id="SSF51905">
    <property type="entry name" value="FAD/NAD(P)-binding domain"/>
    <property type="match status" value="1"/>
</dbReference>
<dbReference type="Gene3D" id="3.50.50.60">
    <property type="entry name" value="FAD/NAD(P)-binding domain"/>
    <property type="match status" value="2"/>
</dbReference>
<evidence type="ECO:0000256" key="14">
    <source>
        <dbReference type="ARBA" id="ARBA00023268"/>
    </source>
</evidence>
<keyword evidence="14" id="KW-0511">Multifunctional enzyme</keyword>
<evidence type="ECO:0000256" key="19">
    <source>
        <dbReference type="SAM" id="Phobius"/>
    </source>
</evidence>
<keyword evidence="9 17" id="KW-0125">Carotenoid biosynthesis</keyword>
<gene>
    <name evidence="21" type="primary">g2828</name>
    <name evidence="21" type="ORF">EsDP_00002828</name>
</gene>
<evidence type="ECO:0000256" key="15">
    <source>
        <dbReference type="ARBA" id="ARBA00029313"/>
    </source>
</evidence>
<evidence type="ECO:0000256" key="16">
    <source>
        <dbReference type="ARBA" id="ARBA00029335"/>
    </source>
</evidence>
<feature type="transmembrane region" description="Helical" evidence="19">
    <location>
        <begin position="135"/>
        <end position="152"/>
    </location>
</feature>
<feature type="region of interest" description="Disordered" evidence="18">
    <location>
        <begin position="1091"/>
        <end position="1124"/>
    </location>
</feature>
<dbReference type="NCBIfam" id="TIGR03462">
    <property type="entry name" value="CarR_dom_SF"/>
    <property type="match status" value="2"/>
</dbReference>
<comment type="similarity">
    <text evidence="17">Belongs to the carotenoid/retinoid oxidoreductase family.</text>
</comment>
<proteinExistence type="inferred from homology"/>
<dbReference type="Pfam" id="PF01593">
    <property type="entry name" value="Amino_oxidase"/>
    <property type="match status" value="1"/>
</dbReference>
<feature type="transmembrane region" description="Helical" evidence="19">
    <location>
        <begin position="6"/>
        <end position="24"/>
    </location>
</feature>
<dbReference type="InterPro" id="IPR044843">
    <property type="entry name" value="Trans_IPPS_bact-type"/>
</dbReference>
<dbReference type="InterPro" id="IPR033904">
    <property type="entry name" value="Trans_IPPS_HH"/>
</dbReference>
<evidence type="ECO:0000256" key="12">
    <source>
        <dbReference type="ARBA" id="ARBA00023136"/>
    </source>
</evidence>
<evidence type="ECO:0000256" key="11">
    <source>
        <dbReference type="ARBA" id="ARBA00023002"/>
    </source>
</evidence>
<evidence type="ECO:0000256" key="9">
    <source>
        <dbReference type="ARBA" id="ARBA00022746"/>
    </source>
</evidence>
<evidence type="ECO:0000256" key="2">
    <source>
        <dbReference type="ARBA" id="ARBA00005089"/>
    </source>
</evidence>
<comment type="catalytic activity">
    <reaction evidence="15">
        <text>gamma-carotene = all-trans-beta-carotene</text>
        <dbReference type="Rhea" id="RHEA:32239"/>
        <dbReference type="ChEBI" id="CHEBI:17579"/>
        <dbReference type="ChEBI" id="CHEBI:27740"/>
        <dbReference type="EC" id="5.5.1.19"/>
    </reaction>
</comment>
<feature type="transmembrane region" description="Helical" evidence="19">
    <location>
        <begin position="185"/>
        <end position="203"/>
    </location>
</feature>
<organism evidence="21 22">
    <name type="scientific">Epichloe bromicola</name>
    <dbReference type="NCBI Taxonomy" id="79588"/>
    <lineage>
        <taxon>Eukaryota</taxon>
        <taxon>Fungi</taxon>
        <taxon>Dikarya</taxon>
        <taxon>Ascomycota</taxon>
        <taxon>Pezizomycotina</taxon>
        <taxon>Sordariomycetes</taxon>
        <taxon>Hypocreomycetidae</taxon>
        <taxon>Hypocreales</taxon>
        <taxon>Clavicipitaceae</taxon>
        <taxon>Epichloe</taxon>
    </lineage>
</organism>
<keyword evidence="11 17" id="KW-0560">Oxidoreductase</keyword>
<keyword evidence="12 19" id="KW-0472">Membrane</keyword>
<name>A0ABQ0CLY4_9HYPO</name>
<dbReference type="InterPro" id="IPR017825">
    <property type="entry name" value="Lycopene_cyclase_dom"/>
</dbReference>
<feature type="transmembrane region" description="Helical" evidence="19">
    <location>
        <begin position="80"/>
        <end position="97"/>
    </location>
</feature>
<evidence type="ECO:0000259" key="20">
    <source>
        <dbReference type="Pfam" id="PF01593"/>
    </source>
</evidence>
<dbReference type="EC" id="5.5.1.19" evidence="6"/>
<dbReference type="InterPro" id="IPR002060">
    <property type="entry name" value="Squ/phyt_synthse"/>
</dbReference>
<dbReference type="PANTHER" id="PTHR43734">
    <property type="entry name" value="PHYTOENE DESATURASE"/>
    <property type="match status" value="1"/>
</dbReference>
<dbReference type="EMBL" id="BAAFGZ010000081">
    <property type="protein sequence ID" value="GAB0134457.1"/>
    <property type="molecule type" value="Genomic_DNA"/>
</dbReference>
<feature type="transmembrane region" description="Helical" evidence="19">
    <location>
        <begin position="36"/>
        <end position="55"/>
    </location>
</feature>
<evidence type="ECO:0000256" key="10">
    <source>
        <dbReference type="ARBA" id="ARBA00022989"/>
    </source>
</evidence>
<dbReference type="PANTHER" id="PTHR43734:SF1">
    <property type="entry name" value="PHYTOENE DESATURASE"/>
    <property type="match status" value="1"/>
</dbReference>
<dbReference type="NCBIfam" id="TIGR02734">
    <property type="entry name" value="crtI_fam"/>
    <property type="match status" value="1"/>
</dbReference>
<evidence type="ECO:0000313" key="21">
    <source>
        <dbReference type="EMBL" id="GAB0134457.1"/>
    </source>
</evidence>
<feature type="transmembrane region" description="Helical" evidence="19">
    <location>
        <begin position="158"/>
        <end position="178"/>
    </location>
</feature>
<evidence type="ECO:0000256" key="13">
    <source>
        <dbReference type="ARBA" id="ARBA00023235"/>
    </source>
</evidence>
<dbReference type="SFLD" id="SFLDG01212">
    <property type="entry name" value="Phytoene_synthase_like"/>
    <property type="match status" value="1"/>
</dbReference>
<evidence type="ECO:0000256" key="5">
    <source>
        <dbReference type="ARBA" id="ARBA00008406"/>
    </source>
</evidence>
<evidence type="ECO:0000256" key="1">
    <source>
        <dbReference type="ARBA" id="ARBA00004141"/>
    </source>
</evidence>
<evidence type="ECO:0000256" key="8">
    <source>
        <dbReference type="ARBA" id="ARBA00022692"/>
    </source>
</evidence>
<dbReference type="SUPFAM" id="SSF48576">
    <property type="entry name" value="Terpenoid synthases"/>
    <property type="match status" value="1"/>
</dbReference>
<evidence type="ECO:0000313" key="22">
    <source>
        <dbReference type="Proteomes" id="UP001562357"/>
    </source>
</evidence>
<dbReference type="Proteomes" id="UP001562357">
    <property type="component" value="Unassembled WGS sequence"/>
</dbReference>
<dbReference type="InterPro" id="IPR036188">
    <property type="entry name" value="FAD/NAD-bd_sf"/>
</dbReference>
<dbReference type="Pfam" id="PF00494">
    <property type="entry name" value="SQS_PSY"/>
    <property type="match status" value="1"/>
</dbReference>
<evidence type="ECO:0000256" key="3">
    <source>
        <dbReference type="ARBA" id="ARBA00005172"/>
    </source>
</evidence>
<dbReference type="Gene3D" id="1.10.600.10">
    <property type="entry name" value="Farnesyl Diphosphate Synthase"/>
    <property type="match status" value="1"/>
</dbReference>
<comment type="subcellular location">
    <subcellularLocation>
        <location evidence="1">Membrane</location>
        <topology evidence="1">Multi-pass membrane protein</topology>
    </subcellularLocation>
</comment>
<keyword evidence="8 19" id="KW-0812">Transmembrane</keyword>
<evidence type="ECO:0000256" key="18">
    <source>
        <dbReference type="SAM" id="MobiDB-lite"/>
    </source>
</evidence>
<dbReference type="InterPro" id="IPR002937">
    <property type="entry name" value="Amino_oxidase"/>
</dbReference>
<evidence type="ECO:0000256" key="6">
    <source>
        <dbReference type="ARBA" id="ARBA00012242"/>
    </source>
</evidence>
<comment type="similarity">
    <text evidence="4">In the N-terminal section; belongs to the lycopene beta-cyclase family.</text>
</comment>
<dbReference type="SFLD" id="SFLDG01018">
    <property type="entry name" value="Squalene/Phytoene_Synthase_Lik"/>
    <property type="match status" value="1"/>
</dbReference>
<dbReference type="InterPro" id="IPR014105">
    <property type="entry name" value="Carotenoid/retinoid_OxRdtase"/>
</dbReference>
<evidence type="ECO:0000256" key="4">
    <source>
        <dbReference type="ARBA" id="ARBA00008247"/>
    </source>
</evidence>
<comment type="catalytic activity">
    <reaction evidence="16">
        <text>all-trans-lycopene = gamma-carotene</text>
        <dbReference type="Rhea" id="RHEA:32219"/>
        <dbReference type="ChEBI" id="CHEBI:15948"/>
        <dbReference type="ChEBI" id="CHEBI:27740"/>
        <dbReference type="EC" id="5.5.1.19"/>
    </reaction>
</comment>